<dbReference type="PANTHER" id="PTHR35617:SF3">
    <property type="entry name" value="CORE-BINDING (CB) DOMAIN-CONTAINING PROTEIN"/>
    <property type="match status" value="1"/>
</dbReference>
<feature type="non-terminal residue" evidence="3">
    <location>
        <position position="294"/>
    </location>
</feature>
<proteinExistence type="predicted"/>
<dbReference type="Gene3D" id="1.10.150.130">
    <property type="match status" value="1"/>
</dbReference>
<comment type="caution">
    <text evidence="3">The sequence shown here is derived from an EMBL/GenBank/DDBJ whole genome shotgun (WGS) entry which is preliminary data.</text>
</comment>
<keyword evidence="1" id="KW-0238">DNA-binding</keyword>
<evidence type="ECO:0000256" key="2">
    <source>
        <dbReference type="ARBA" id="ARBA00023172"/>
    </source>
</evidence>
<name>A0AAU9XS21_9CNID</name>
<evidence type="ECO:0000313" key="4">
    <source>
        <dbReference type="Proteomes" id="UP001159428"/>
    </source>
</evidence>
<reference evidence="3 4" key="1">
    <citation type="submission" date="2022-05" db="EMBL/GenBank/DDBJ databases">
        <authorList>
            <consortium name="Genoscope - CEA"/>
            <person name="William W."/>
        </authorList>
    </citation>
    <scope>NUCLEOTIDE SEQUENCE [LARGE SCALE GENOMIC DNA]</scope>
</reference>
<evidence type="ECO:0000256" key="1">
    <source>
        <dbReference type="ARBA" id="ARBA00023125"/>
    </source>
</evidence>
<dbReference type="AlphaFoldDB" id="A0AAU9XS21"/>
<keyword evidence="2" id="KW-0233">DNA recombination</keyword>
<protein>
    <recommendedName>
        <fullName evidence="5">Tyr recombinase domain-containing protein</fullName>
    </recommendedName>
</protein>
<dbReference type="Proteomes" id="UP001159428">
    <property type="component" value="Unassembled WGS sequence"/>
</dbReference>
<dbReference type="InterPro" id="IPR013762">
    <property type="entry name" value="Integrase-like_cat_sf"/>
</dbReference>
<dbReference type="InterPro" id="IPR011010">
    <property type="entry name" value="DNA_brk_join_enz"/>
</dbReference>
<dbReference type="SUPFAM" id="SSF56349">
    <property type="entry name" value="DNA breaking-rejoining enzymes"/>
    <property type="match status" value="1"/>
</dbReference>
<dbReference type="SUPFAM" id="SSF47823">
    <property type="entry name" value="lambda integrase-like, N-terminal domain"/>
    <property type="match status" value="1"/>
</dbReference>
<dbReference type="Gene3D" id="1.10.443.10">
    <property type="entry name" value="Intergrase catalytic core"/>
    <property type="match status" value="1"/>
</dbReference>
<dbReference type="PANTHER" id="PTHR35617">
    <property type="entry name" value="PHAGE_INTEGRASE DOMAIN-CONTAINING PROTEIN"/>
    <property type="match status" value="1"/>
</dbReference>
<accession>A0AAU9XS21</accession>
<sequence length="294" mass="32928">MQSWRSGTTTQYQTYHKKWESFCCQRHINPLQATLQDGINFLGDLFATGVGYSCINTARSALSAIIVLPGKVHFGSHPLVTGFVKGVFETRPSLPRYKEIWDVNSVLKVLETWTLGVELSLRDMSWKLTMLIALLSGQRVHTLKALTLNSMTLTANKCVFMIDTPLKTTWPGKHLGRIEFLAYGPDQNMCVVQHLQAYIDRTSHLRGETDQLLIGYQKPHKPVSTNTIVCWLKNVMAKAGIDTSVYKAQSTRAAVTSVAKGKQVPIDTILCTVGWSSESTFVRFYDKPIQDTAK</sequence>
<dbReference type="GO" id="GO:0006310">
    <property type="term" value="P:DNA recombination"/>
    <property type="evidence" value="ECO:0007669"/>
    <property type="project" value="UniProtKB-KW"/>
</dbReference>
<keyword evidence="4" id="KW-1185">Reference proteome</keyword>
<organism evidence="3 4">
    <name type="scientific">Pocillopora meandrina</name>
    <dbReference type="NCBI Taxonomy" id="46732"/>
    <lineage>
        <taxon>Eukaryota</taxon>
        <taxon>Metazoa</taxon>
        <taxon>Cnidaria</taxon>
        <taxon>Anthozoa</taxon>
        <taxon>Hexacorallia</taxon>
        <taxon>Scleractinia</taxon>
        <taxon>Astrocoeniina</taxon>
        <taxon>Pocilloporidae</taxon>
        <taxon>Pocillopora</taxon>
    </lineage>
</organism>
<dbReference type="GO" id="GO:0003677">
    <property type="term" value="F:DNA binding"/>
    <property type="evidence" value="ECO:0007669"/>
    <property type="project" value="UniProtKB-KW"/>
</dbReference>
<dbReference type="InterPro" id="IPR010998">
    <property type="entry name" value="Integrase_recombinase_N"/>
</dbReference>
<dbReference type="GO" id="GO:0015074">
    <property type="term" value="P:DNA integration"/>
    <property type="evidence" value="ECO:0007669"/>
    <property type="project" value="InterPro"/>
</dbReference>
<dbReference type="EMBL" id="CALNXJ010000063">
    <property type="protein sequence ID" value="CAH3157181.1"/>
    <property type="molecule type" value="Genomic_DNA"/>
</dbReference>
<evidence type="ECO:0008006" key="5">
    <source>
        <dbReference type="Google" id="ProtNLM"/>
    </source>
</evidence>
<gene>
    <name evidence="3" type="ORF">PMEA_00029889</name>
</gene>
<evidence type="ECO:0000313" key="3">
    <source>
        <dbReference type="EMBL" id="CAH3157181.1"/>
    </source>
</evidence>